<evidence type="ECO:0000259" key="1">
    <source>
        <dbReference type="Pfam" id="PF03184"/>
    </source>
</evidence>
<dbReference type="EMBL" id="JARBHB010000002">
    <property type="protein sequence ID" value="KAJ8893702.1"/>
    <property type="molecule type" value="Genomic_DNA"/>
</dbReference>
<reference evidence="2 3" key="1">
    <citation type="submission" date="2023-02" db="EMBL/GenBank/DDBJ databases">
        <title>LHISI_Scaffold_Assembly.</title>
        <authorList>
            <person name="Stuart O.P."/>
            <person name="Cleave R."/>
            <person name="Magrath M.J.L."/>
            <person name="Mikheyev A.S."/>
        </authorList>
    </citation>
    <scope>NUCLEOTIDE SEQUENCE [LARGE SCALE GENOMIC DNA]</scope>
    <source>
        <strain evidence="2">Daus_M_001</strain>
        <tissue evidence="2">Leg muscle</tissue>
    </source>
</reference>
<evidence type="ECO:0000313" key="2">
    <source>
        <dbReference type="EMBL" id="KAJ8893702.1"/>
    </source>
</evidence>
<comment type="caution">
    <text evidence="2">The sequence shown here is derived from an EMBL/GenBank/DDBJ whole genome shotgun (WGS) entry which is preliminary data.</text>
</comment>
<proteinExistence type="predicted"/>
<accession>A0ABQ9IAL0</accession>
<keyword evidence="3" id="KW-1185">Reference proteome</keyword>
<dbReference type="Pfam" id="PF03184">
    <property type="entry name" value="DDE_1"/>
    <property type="match status" value="1"/>
</dbReference>
<dbReference type="InterPro" id="IPR004875">
    <property type="entry name" value="DDE_SF_endonuclease_dom"/>
</dbReference>
<evidence type="ECO:0000313" key="3">
    <source>
        <dbReference type="Proteomes" id="UP001159363"/>
    </source>
</evidence>
<feature type="domain" description="DDE-1" evidence="1">
    <location>
        <begin position="69"/>
        <end position="117"/>
    </location>
</feature>
<sequence>MKRHTELALRTGESSNIIRDVGFNKPQVDQSDFTEGKNTMWGTNFWRGRSQCDADVLHECRRAVYSTSIYLSSTNGWMKESFFLAWLEHFAKHATRKKESPVLLILDGHCSHKEIKVILYCDALAIERGKRG</sequence>
<name>A0ABQ9IAL0_9NEOP</name>
<protein>
    <recommendedName>
        <fullName evidence="1">DDE-1 domain-containing protein</fullName>
    </recommendedName>
</protein>
<gene>
    <name evidence="2" type="ORF">PR048_006302</name>
</gene>
<dbReference type="Proteomes" id="UP001159363">
    <property type="component" value="Chromosome 2"/>
</dbReference>
<organism evidence="2 3">
    <name type="scientific">Dryococelus australis</name>
    <dbReference type="NCBI Taxonomy" id="614101"/>
    <lineage>
        <taxon>Eukaryota</taxon>
        <taxon>Metazoa</taxon>
        <taxon>Ecdysozoa</taxon>
        <taxon>Arthropoda</taxon>
        <taxon>Hexapoda</taxon>
        <taxon>Insecta</taxon>
        <taxon>Pterygota</taxon>
        <taxon>Neoptera</taxon>
        <taxon>Polyneoptera</taxon>
        <taxon>Phasmatodea</taxon>
        <taxon>Verophasmatodea</taxon>
        <taxon>Anareolatae</taxon>
        <taxon>Phasmatidae</taxon>
        <taxon>Eurycanthinae</taxon>
        <taxon>Dryococelus</taxon>
    </lineage>
</organism>